<keyword evidence="2" id="KW-1185">Reference proteome</keyword>
<proteinExistence type="predicted"/>
<evidence type="ECO:0000313" key="2">
    <source>
        <dbReference type="Proteomes" id="UP000187209"/>
    </source>
</evidence>
<comment type="caution">
    <text evidence="1">The sequence shown here is derived from an EMBL/GenBank/DDBJ whole genome shotgun (WGS) entry which is preliminary data.</text>
</comment>
<gene>
    <name evidence="1" type="ORF">SteCoe_12396</name>
</gene>
<dbReference type="InterPro" id="IPR015915">
    <property type="entry name" value="Kelch-typ_b-propeller"/>
</dbReference>
<dbReference type="SUPFAM" id="SSF117281">
    <property type="entry name" value="Kelch motif"/>
    <property type="match status" value="1"/>
</dbReference>
<dbReference type="AlphaFoldDB" id="A0A1R2CAU1"/>
<protein>
    <submittedName>
        <fullName evidence="1">Uncharacterized protein</fullName>
    </submittedName>
</protein>
<evidence type="ECO:0000313" key="1">
    <source>
        <dbReference type="EMBL" id="OMJ86121.1"/>
    </source>
</evidence>
<dbReference type="EMBL" id="MPUH01000215">
    <property type="protein sequence ID" value="OMJ86121.1"/>
    <property type="molecule type" value="Genomic_DNA"/>
</dbReference>
<accession>A0A1R2CAU1</accession>
<reference evidence="1 2" key="1">
    <citation type="submission" date="2016-11" db="EMBL/GenBank/DDBJ databases">
        <title>The macronuclear genome of Stentor coeruleus: a giant cell with tiny introns.</title>
        <authorList>
            <person name="Slabodnick M."/>
            <person name="Ruby J.G."/>
            <person name="Reiff S.B."/>
            <person name="Swart E.C."/>
            <person name="Gosai S."/>
            <person name="Prabakaran S."/>
            <person name="Witkowska E."/>
            <person name="Larue G.E."/>
            <person name="Fisher S."/>
            <person name="Freeman R.M."/>
            <person name="Gunawardena J."/>
            <person name="Chu W."/>
            <person name="Stover N.A."/>
            <person name="Gregory B.D."/>
            <person name="Nowacki M."/>
            <person name="Derisi J."/>
            <person name="Roy S.W."/>
            <person name="Marshall W.F."/>
            <person name="Sood P."/>
        </authorList>
    </citation>
    <scope>NUCLEOTIDE SEQUENCE [LARGE SCALE GENOMIC DNA]</scope>
    <source>
        <strain evidence="1">WM001</strain>
    </source>
</reference>
<dbReference type="Proteomes" id="UP000187209">
    <property type="component" value="Unassembled WGS sequence"/>
</dbReference>
<organism evidence="1 2">
    <name type="scientific">Stentor coeruleus</name>
    <dbReference type="NCBI Taxonomy" id="5963"/>
    <lineage>
        <taxon>Eukaryota</taxon>
        <taxon>Sar</taxon>
        <taxon>Alveolata</taxon>
        <taxon>Ciliophora</taxon>
        <taxon>Postciliodesmatophora</taxon>
        <taxon>Heterotrichea</taxon>
        <taxon>Heterotrichida</taxon>
        <taxon>Stentoridae</taxon>
        <taxon>Stentor</taxon>
    </lineage>
</organism>
<dbReference type="Gene3D" id="2.120.10.80">
    <property type="entry name" value="Kelch-type beta propeller"/>
    <property type="match status" value="1"/>
</dbReference>
<name>A0A1R2CAU1_9CILI</name>
<sequence>MNEDGILLCIPHKESLCESCIDIHIAKYESSDHKIVPIKILKEIEENYNLEQQLEKQKIRNILIKMLNEEKIDIKTKAVEVLGILSQRKDKLKKTIDDIFDKKKQEIEQSIQNAINVIDSHLYQIANNSSSFLASINTEEQVSKIVFTDKKVPLSNIELEELIDEELDIGIKFYSEGRPECLYYFQPGTSRVFKIEILTGKQTSYEIDFTCKDHPGICIGPDNTLFYSGGWEDRGTKNCYIFDCCTYDTQEIQPMIKRRFQHSAIYLKPYFYVFGGMKTIKSTMSKNKPKVALDKPTKSAERWNGKNWERLRCKLSENFVKGSICECNNKIYLGGKSFVEVFDPQSSSFTHLDLKWEKKLSCVLVSFNNSVVIFRGKTIGQLDENNIYYKTGSIMETEWCTSSPCLVSGAKIFFLLDMKGCVYSYNYYLRKLEAVCSLKLSFN</sequence>